<dbReference type="Gene3D" id="3.40.390.10">
    <property type="entry name" value="Collagenase (Catalytic Domain)"/>
    <property type="match status" value="1"/>
</dbReference>
<evidence type="ECO:0008006" key="4">
    <source>
        <dbReference type="Google" id="ProtNLM"/>
    </source>
</evidence>
<evidence type="ECO:0000313" key="2">
    <source>
        <dbReference type="EMBL" id="OGC81437.1"/>
    </source>
</evidence>
<name>A0A1F4XI83_9BACT</name>
<comment type="caution">
    <text evidence="2">The sequence shown here is derived from an EMBL/GenBank/DDBJ whole genome shotgun (WGS) entry which is preliminary data.</text>
</comment>
<dbReference type="SUPFAM" id="SSF55486">
    <property type="entry name" value="Metalloproteases ('zincins'), catalytic domain"/>
    <property type="match status" value="1"/>
</dbReference>
<protein>
    <recommendedName>
        <fullName evidence="4">Peptidase M10 metallopeptidase domain-containing protein</fullName>
    </recommendedName>
</protein>
<dbReference type="STRING" id="1817814.A2V81_04255"/>
<evidence type="ECO:0000256" key="1">
    <source>
        <dbReference type="SAM" id="SignalP"/>
    </source>
</evidence>
<reference evidence="2 3" key="1">
    <citation type="journal article" date="2016" name="Nat. Commun.">
        <title>Thousands of microbial genomes shed light on interconnected biogeochemical processes in an aquifer system.</title>
        <authorList>
            <person name="Anantharaman K."/>
            <person name="Brown C.T."/>
            <person name="Hug L.A."/>
            <person name="Sharon I."/>
            <person name="Castelle C.J."/>
            <person name="Probst A.J."/>
            <person name="Thomas B.C."/>
            <person name="Singh A."/>
            <person name="Wilkins M.J."/>
            <person name="Karaoz U."/>
            <person name="Brodie E.L."/>
            <person name="Williams K.H."/>
            <person name="Hubbard S.S."/>
            <person name="Banfield J.F."/>
        </authorList>
    </citation>
    <scope>NUCLEOTIDE SEQUENCE [LARGE SCALE GENOMIC DNA]</scope>
</reference>
<evidence type="ECO:0000313" key="3">
    <source>
        <dbReference type="Proteomes" id="UP000177614"/>
    </source>
</evidence>
<accession>A0A1F4XI83</accession>
<dbReference type="InterPro" id="IPR024079">
    <property type="entry name" value="MetalloPept_cat_dom_sf"/>
</dbReference>
<dbReference type="Proteomes" id="UP000177614">
    <property type="component" value="Unassembled WGS sequence"/>
</dbReference>
<sequence length="418" mass="46048">MRISTWFGALSLLVSLLVPSTVLAQTLAEGNNFTTPYFSGATTIAINDANVPSKLYANPVFGGHISRIIPIFSPNSPAYYLVIGNILYVTGHSPGYMHFQIEETLPDGRKILSQPVLFAFYRLRVTTPEACQGYDSSSHFAAISPVSPLRLNIVTEPAGIDPKFYVGLIDPSLGNVQGPYPNSTFGQEISVNYVNNGSTTLQIWQLNPQNTPLVLYSLPLDFLAEKEVNLNLYFVRDAKGYAPQKLSQRAMTGYMQDAERILNQAGIRLNIARQEELYIPESLGRTIDAYSEGISPEEEAVLSQAVSGSNDKYARHRDTNEVRYRSGRAINIFLVWDYSIDGQATVGVNFETSTLGKVIFVGDRTYKPGETLAHEIGHALGLEHNNLAQSFLMSPNEYGNGTQCALARSEWNTMNANA</sequence>
<organism evidence="2 3">
    <name type="scientific">Candidatus Abawacabacteria bacterium RBG_16_42_10</name>
    <dbReference type="NCBI Taxonomy" id="1817814"/>
    <lineage>
        <taxon>Bacteria</taxon>
        <taxon>Candidatus Abawacaibacteriota</taxon>
    </lineage>
</organism>
<keyword evidence="1" id="KW-0732">Signal</keyword>
<feature type="chain" id="PRO_5009515341" description="Peptidase M10 metallopeptidase domain-containing protein" evidence="1">
    <location>
        <begin position="25"/>
        <end position="418"/>
    </location>
</feature>
<dbReference type="AlphaFoldDB" id="A0A1F4XI83"/>
<dbReference type="GO" id="GO:0008237">
    <property type="term" value="F:metallopeptidase activity"/>
    <property type="evidence" value="ECO:0007669"/>
    <property type="project" value="InterPro"/>
</dbReference>
<proteinExistence type="predicted"/>
<gene>
    <name evidence="2" type="ORF">A2V81_04255</name>
</gene>
<dbReference type="EMBL" id="MEWR01000027">
    <property type="protein sequence ID" value="OGC81437.1"/>
    <property type="molecule type" value="Genomic_DNA"/>
</dbReference>
<feature type="signal peptide" evidence="1">
    <location>
        <begin position="1"/>
        <end position="24"/>
    </location>
</feature>